<evidence type="ECO:0000313" key="2">
    <source>
        <dbReference type="EMBL" id="KGO91074.1"/>
    </source>
</evidence>
<organism evidence="2 3">
    <name type="scientific">Flavobacterium subsaxonicum WB 4.1-42 = DSM 21790</name>
    <dbReference type="NCBI Taxonomy" id="1121898"/>
    <lineage>
        <taxon>Bacteria</taxon>
        <taxon>Pseudomonadati</taxon>
        <taxon>Bacteroidota</taxon>
        <taxon>Flavobacteriia</taxon>
        <taxon>Flavobacteriales</taxon>
        <taxon>Flavobacteriaceae</taxon>
        <taxon>Flavobacterium</taxon>
    </lineage>
</organism>
<keyword evidence="1" id="KW-0732">Signal</keyword>
<accession>A0A0A2MFL7</accession>
<gene>
    <name evidence="2" type="ORF">Q766_19925</name>
</gene>
<feature type="signal peptide" evidence="1">
    <location>
        <begin position="1"/>
        <end position="20"/>
    </location>
</feature>
<feature type="chain" id="PRO_5002003282" description="Secreted protein" evidence="1">
    <location>
        <begin position="21"/>
        <end position="201"/>
    </location>
</feature>
<dbReference type="Proteomes" id="UP000030111">
    <property type="component" value="Unassembled WGS sequence"/>
</dbReference>
<sequence length="201" mass="22401">MKTFTLHCFLLVLFCQAALAQGFDINTTNPKTGERTIVTRNHRGEDVSRDDNITRTGMVFFDAGYQSTLNNETLNELYFIDLNIVHNDASLGCLKFETGKVILTFEDGSTAECMQVSETSCDKLAFVGGYVLASRTGTNADMRALFEKLMTVNLKAIEIFTTESSLKYNIKPKEMPYIKSHFTLIDRVLKQGQPAKATAGN</sequence>
<dbReference type="RefSeq" id="WP_026993367.1">
    <property type="nucleotide sequence ID" value="NZ_JRLY01000027.1"/>
</dbReference>
<reference evidence="2 3" key="1">
    <citation type="submission" date="2013-09" db="EMBL/GenBank/DDBJ databases">
        <authorList>
            <person name="Zeng Z."/>
            <person name="Chen C."/>
        </authorList>
    </citation>
    <scope>NUCLEOTIDE SEQUENCE [LARGE SCALE GENOMIC DNA]</scope>
    <source>
        <strain evidence="2 3">WB 4.1-42</strain>
    </source>
</reference>
<dbReference type="AlphaFoldDB" id="A0A0A2MFL7"/>
<dbReference type="eggNOG" id="ENOG5032H8K">
    <property type="taxonomic scope" value="Bacteria"/>
</dbReference>
<keyword evidence="3" id="KW-1185">Reference proteome</keyword>
<proteinExistence type="predicted"/>
<name>A0A0A2MFL7_9FLAO</name>
<evidence type="ECO:0000313" key="3">
    <source>
        <dbReference type="Proteomes" id="UP000030111"/>
    </source>
</evidence>
<protein>
    <recommendedName>
        <fullName evidence="4">Secreted protein</fullName>
    </recommendedName>
</protein>
<dbReference type="EMBL" id="JRLY01000027">
    <property type="protein sequence ID" value="KGO91074.1"/>
    <property type="molecule type" value="Genomic_DNA"/>
</dbReference>
<evidence type="ECO:0000256" key="1">
    <source>
        <dbReference type="SAM" id="SignalP"/>
    </source>
</evidence>
<evidence type="ECO:0008006" key="4">
    <source>
        <dbReference type="Google" id="ProtNLM"/>
    </source>
</evidence>
<comment type="caution">
    <text evidence="2">The sequence shown here is derived from an EMBL/GenBank/DDBJ whole genome shotgun (WGS) entry which is preliminary data.</text>
</comment>
<dbReference type="OrthoDB" id="1360771at2"/>